<evidence type="ECO:0000313" key="4">
    <source>
        <dbReference type="EMBL" id="XDI38399.1"/>
    </source>
</evidence>
<dbReference type="Pfam" id="PF01522">
    <property type="entry name" value="Polysacc_deac_1"/>
    <property type="match status" value="1"/>
</dbReference>
<gene>
    <name evidence="4" type="ORF">AB3N04_08860</name>
</gene>
<dbReference type="InterPro" id="IPR011330">
    <property type="entry name" value="Glyco_hydro/deAcase_b/a-brl"/>
</dbReference>
<evidence type="ECO:0000256" key="2">
    <source>
        <dbReference type="SAM" id="SignalP"/>
    </source>
</evidence>
<organism evidence="4">
    <name type="scientific">Alkalihalophilus sp. As8PL</name>
    <dbReference type="NCBI Taxonomy" id="3237103"/>
    <lineage>
        <taxon>Bacteria</taxon>
        <taxon>Bacillati</taxon>
        <taxon>Bacillota</taxon>
        <taxon>Bacilli</taxon>
        <taxon>Bacillales</taxon>
        <taxon>Bacillaceae</taxon>
        <taxon>Alkalihalophilus</taxon>
    </lineage>
</organism>
<dbReference type="PROSITE" id="PS51257">
    <property type="entry name" value="PROKAR_LIPOPROTEIN"/>
    <property type="match status" value="1"/>
</dbReference>
<sequence>MLRRLVYILVAIGFVGLTQACTSEEQPIVEEDLITEDEETSEGEFAGDEMPSVDESVEVEESQSIDLEEYNREAQQWGENVDGVKTRIDTEEKKMALTFDACGGQYGNGYDQELISFLEEEQIPATLFINQRWIEEQSELFLELAENPLFQIENHGTAHVPLSVNGGAAWGIEATQSPEEVKAEVLGNHERVLELTGRKMSLFRSGTAFYDEVAVELVNALGYEVVNFDILGDAGATYTAKQVESALLGSENGAIALLHMNQPESGTAAGVKTAVPKLREQGYQFVRLDGEKLE</sequence>
<accession>A0AB39BXR1</accession>
<dbReference type="SUPFAM" id="SSF88713">
    <property type="entry name" value="Glycoside hydrolase/deacetylase"/>
    <property type="match status" value="1"/>
</dbReference>
<dbReference type="PROSITE" id="PS51677">
    <property type="entry name" value="NODB"/>
    <property type="match status" value="1"/>
</dbReference>
<feature type="chain" id="PRO_5044332568" evidence="2">
    <location>
        <begin position="21"/>
        <end position="294"/>
    </location>
</feature>
<feature type="signal peptide" evidence="2">
    <location>
        <begin position="1"/>
        <end position="20"/>
    </location>
</feature>
<dbReference type="PANTHER" id="PTHR10587">
    <property type="entry name" value="GLYCOSYL TRANSFERASE-RELATED"/>
    <property type="match status" value="1"/>
</dbReference>
<proteinExistence type="predicted"/>
<dbReference type="PANTHER" id="PTHR10587:SF134">
    <property type="entry name" value="SECRETED PROTEIN"/>
    <property type="match status" value="1"/>
</dbReference>
<evidence type="ECO:0000256" key="1">
    <source>
        <dbReference type="SAM" id="MobiDB-lite"/>
    </source>
</evidence>
<dbReference type="AlphaFoldDB" id="A0AB39BXR1"/>
<protein>
    <submittedName>
        <fullName evidence="4">Polysaccharide deacetylase family protein</fullName>
    </submittedName>
</protein>
<name>A0AB39BXR1_9BACI</name>
<dbReference type="Gene3D" id="3.20.20.370">
    <property type="entry name" value="Glycoside hydrolase/deacetylase"/>
    <property type="match status" value="1"/>
</dbReference>
<feature type="domain" description="NodB homology" evidence="3">
    <location>
        <begin position="93"/>
        <end position="286"/>
    </location>
</feature>
<dbReference type="InterPro" id="IPR002509">
    <property type="entry name" value="NODB_dom"/>
</dbReference>
<dbReference type="CDD" id="cd10955">
    <property type="entry name" value="CE4_BH0857_like"/>
    <property type="match status" value="1"/>
</dbReference>
<keyword evidence="2" id="KW-0732">Signal</keyword>
<reference evidence="4" key="1">
    <citation type="submission" date="2024-07" db="EMBL/GenBank/DDBJ databases">
        <title>Identification and characteristics of an arsenic-resistant bacterial isolate, which belongs to a novel species.</title>
        <authorList>
            <person name="Juszczyk A."/>
            <person name="Kowalczyk A."/>
            <person name="Was K."/>
            <person name="Kosowicz W."/>
            <person name="Budzyn A."/>
            <person name="Latowski D."/>
        </authorList>
    </citation>
    <scope>NUCLEOTIDE SEQUENCE</scope>
    <source>
        <strain evidence="4">As8PL</strain>
    </source>
</reference>
<evidence type="ECO:0000259" key="3">
    <source>
        <dbReference type="PROSITE" id="PS51677"/>
    </source>
</evidence>
<dbReference type="GO" id="GO:0016810">
    <property type="term" value="F:hydrolase activity, acting on carbon-nitrogen (but not peptide) bonds"/>
    <property type="evidence" value="ECO:0007669"/>
    <property type="project" value="InterPro"/>
</dbReference>
<dbReference type="GO" id="GO:0005975">
    <property type="term" value="P:carbohydrate metabolic process"/>
    <property type="evidence" value="ECO:0007669"/>
    <property type="project" value="InterPro"/>
</dbReference>
<dbReference type="RefSeq" id="WP_368505688.1">
    <property type="nucleotide sequence ID" value="NZ_CP162551.1"/>
</dbReference>
<dbReference type="InterPro" id="IPR050248">
    <property type="entry name" value="Polysacc_deacetylase_ArnD"/>
</dbReference>
<feature type="region of interest" description="Disordered" evidence="1">
    <location>
        <begin position="33"/>
        <end position="55"/>
    </location>
</feature>
<dbReference type="EMBL" id="CP162551">
    <property type="protein sequence ID" value="XDI38399.1"/>
    <property type="molecule type" value="Genomic_DNA"/>
</dbReference>